<evidence type="ECO:0000313" key="4">
    <source>
        <dbReference type="Proteomes" id="UP000231246"/>
    </source>
</evidence>
<accession>A0A2H0BW66</accession>
<comment type="similarity">
    <text evidence="1">Belongs to the RelE toxin family.</text>
</comment>
<proteinExistence type="inferred from homology"/>
<organism evidence="3 4">
    <name type="scientific">Candidatus Roizmanbacteria bacterium CG22_combo_CG10-13_8_21_14_all_38_20</name>
    <dbReference type="NCBI Taxonomy" id="1974862"/>
    <lineage>
        <taxon>Bacteria</taxon>
        <taxon>Candidatus Roizmaniibacteriota</taxon>
    </lineage>
</organism>
<keyword evidence="2" id="KW-1277">Toxin-antitoxin system</keyword>
<dbReference type="PANTHER" id="PTHR35601">
    <property type="entry name" value="TOXIN RELE"/>
    <property type="match status" value="1"/>
</dbReference>
<dbReference type="Gene3D" id="3.30.2310.20">
    <property type="entry name" value="RelE-like"/>
    <property type="match status" value="1"/>
</dbReference>
<evidence type="ECO:0000313" key="3">
    <source>
        <dbReference type="EMBL" id="PIP61922.1"/>
    </source>
</evidence>
<dbReference type="InterPro" id="IPR007712">
    <property type="entry name" value="RelE/ParE_toxin"/>
</dbReference>
<protein>
    <recommendedName>
        <fullName evidence="5">Type II toxin-antitoxin system mRNA interferase toxin, RelE/StbE family</fullName>
    </recommendedName>
</protein>
<dbReference type="InterPro" id="IPR035093">
    <property type="entry name" value="RelE/ParE_toxin_dom_sf"/>
</dbReference>
<reference evidence="3 4" key="1">
    <citation type="submission" date="2017-09" db="EMBL/GenBank/DDBJ databases">
        <title>Depth-based differentiation of microbial function through sediment-hosted aquifers and enrichment of novel symbionts in the deep terrestrial subsurface.</title>
        <authorList>
            <person name="Probst A.J."/>
            <person name="Ladd B."/>
            <person name="Jarett J.K."/>
            <person name="Geller-Mcgrath D.E."/>
            <person name="Sieber C.M."/>
            <person name="Emerson J.B."/>
            <person name="Anantharaman K."/>
            <person name="Thomas B.C."/>
            <person name="Malmstrom R."/>
            <person name="Stieglmeier M."/>
            <person name="Klingl A."/>
            <person name="Woyke T."/>
            <person name="Ryan C.M."/>
            <person name="Banfield J.F."/>
        </authorList>
    </citation>
    <scope>NUCLEOTIDE SEQUENCE [LARGE SCALE GENOMIC DNA]</scope>
    <source>
        <strain evidence="3">CG22_combo_CG10-13_8_21_14_all_38_20</strain>
    </source>
</reference>
<dbReference type="EMBL" id="PCTA01000010">
    <property type="protein sequence ID" value="PIP61922.1"/>
    <property type="molecule type" value="Genomic_DNA"/>
</dbReference>
<dbReference type="NCBIfam" id="TIGR02385">
    <property type="entry name" value="RelE_StbE"/>
    <property type="match status" value="1"/>
</dbReference>
<evidence type="ECO:0000256" key="2">
    <source>
        <dbReference type="ARBA" id="ARBA00022649"/>
    </source>
</evidence>
<dbReference type="Pfam" id="PF05016">
    <property type="entry name" value="ParE_toxin"/>
    <property type="match status" value="1"/>
</dbReference>
<sequence length="83" mass="9723">MYRILITSQARKELKKIKKKYQQAIVEILVELQENPRSGKPLTRELTGKFSYKVGVYRIIYTINDLDKTIHILTAGHRSSVYK</sequence>
<gene>
    <name evidence="3" type="ORF">COW99_01715</name>
</gene>
<evidence type="ECO:0000256" key="1">
    <source>
        <dbReference type="ARBA" id="ARBA00006226"/>
    </source>
</evidence>
<dbReference type="SUPFAM" id="SSF143011">
    <property type="entry name" value="RelE-like"/>
    <property type="match status" value="1"/>
</dbReference>
<dbReference type="PANTHER" id="PTHR35601:SF1">
    <property type="entry name" value="TOXIN RELE"/>
    <property type="match status" value="1"/>
</dbReference>
<evidence type="ECO:0008006" key="5">
    <source>
        <dbReference type="Google" id="ProtNLM"/>
    </source>
</evidence>
<name>A0A2H0BW66_9BACT</name>
<dbReference type="Proteomes" id="UP000231246">
    <property type="component" value="Unassembled WGS sequence"/>
</dbReference>
<dbReference type="AlphaFoldDB" id="A0A2H0BW66"/>
<comment type="caution">
    <text evidence="3">The sequence shown here is derived from an EMBL/GenBank/DDBJ whole genome shotgun (WGS) entry which is preliminary data.</text>
</comment>